<dbReference type="Proteomes" id="UP001528823">
    <property type="component" value="Unassembled WGS sequence"/>
</dbReference>
<organism evidence="2 3">
    <name type="scientific">Spartinivicinus poritis</name>
    <dbReference type="NCBI Taxonomy" id="2994640"/>
    <lineage>
        <taxon>Bacteria</taxon>
        <taxon>Pseudomonadati</taxon>
        <taxon>Pseudomonadota</taxon>
        <taxon>Gammaproteobacteria</taxon>
        <taxon>Oceanospirillales</taxon>
        <taxon>Zooshikellaceae</taxon>
        <taxon>Spartinivicinus</taxon>
    </lineage>
</organism>
<evidence type="ECO:0000313" key="2">
    <source>
        <dbReference type="EMBL" id="MDE1461891.1"/>
    </source>
</evidence>
<gene>
    <name evidence="2" type="ORF">ORQ98_07900</name>
</gene>
<feature type="domain" description="YjiS-like" evidence="1">
    <location>
        <begin position="40"/>
        <end position="62"/>
    </location>
</feature>
<accession>A0ABT5U6A3</accession>
<protein>
    <submittedName>
        <fullName evidence="2">DUF1127 domain-containing protein</fullName>
    </submittedName>
</protein>
<dbReference type="RefSeq" id="WP_274688250.1">
    <property type="nucleotide sequence ID" value="NZ_JAPMOU010000007.1"/>
</dbReference>
<keyword evidence="3" id="KW-1185">Reference proteome</keyword>
<dbReference type="InterPro" id="IPR009506">
    <property type="entry name" value="YjiS-like"/>
</dbReference>
<dbReference type="EMBL" id="JAPMOU010000007">
    <property type="protein sequence ID" value="MDE1461891.1"/>
    <property type="molecule type" value="Genomic_DNA"/>
</dbReference>
<evidence type="ECO:0000259" key="1">
    <source>
        <dbReference type="Pfam" id="PF06568"/>
    </source>
</evidence>
<dbReference type="Pfam" id="PF06568">
    <property type="entry name" value="YjiS-like"/>
    <property type="match status" value="1"/>
</dbReference>
<sequence length="79" mass="9595">MNNYYTQNSQLESDSFSSLALEEVSTGQLIRNIRHEFIHWLKRRQTHKMLSQLSDRQLKDIGWYREGANFFPLHRFNQH</sequence>
<proteinExistence type="predicted"/>
<evidence type="ECO:0000313" key="3">
    <source>
        <dbReference type="Proteomes" id="UP001528823"/>
    </source>
</evidence>
<name>A0ABT5U6A3_9GAMM</name>
<reference evidence="2 3" key="1">
    <citation type="submission" date="2022-11" db="EMBL/GenBank/DDBJ databases">
        <title>Spartinivicinus poritis sp. nov., isolated from scleractinian coral Porites lutea.</title>
        <authorList>
            <person name="Zhang G."/>
            <person name="Cai L."/>
            <person name="Wei Q."/>
        </authorList>
    </citation>
    <scope>NUCLEOTIDE SEQUENCE [LARGE SCALE GENOMIC DNA]</scope>
    <source>
        <strain evidence="2 3">A2-2</strain>
    </source>
</reference>
<comment type="caution">
    <text evidence="2">The sequence shown here is derived from an EMBL/GenBank/DDBJ whole genome shotgun (WGS) entry which is preliminary data.</text>
</comment>